<sequence length="133" mass="14942">MRWTVLDSPHFAVLDEKLSRQTWFEMIVRKFTNYRNHIYLKSPEAQTSSGSSNIRKTNPLLKLSATTTGRQLFATENHDAITSAAKQRGLDTKNKNAAAVYQNILKERWDALSGADQAGWNEQADTVAGDVSK</sequence>
<dbReference type="EMBL" id="JARKIE010000118">
    <property type="protein sequence ID" value="KAJ7681432.1"/>
    <property type="molecule type" value="Genomic_DNA"/>
</dbReference>
<dbReference type="AlphaFoldDB" id="A0AAD7GC95"/>
<accession>A0AAD7GC95</accession>
<keyword evidence="2" id="KW-1185">Reference proteome</keyword>
<protein>
    <submittedName>
        <fullName evidence="1">Uncharacterized protein</fullName>
    </submittedName>
</protein>
<evidence type="ECO:0000313" key="1">
    <source>
        <dbReference type="EMBL" id="KAJ7681432.1"/>
    </source>
</evidence>
<dbReference type="Proteomes" id="UP001221757">
    <property type="component" value="Unassembled WGS sequence"/>
</dbReference>
<proteinExistence type="predicted"/>
<organism evidence="1 2">
    <name type="scientific">Mycena rosella</name>
    <name type="common">Pink bonnet</name>
    <name type="synonym">Agaricus rosellus</name>
    <dbReference type="NCBI Taxonomy" id="1033263"/>
    <lineage>
        <taxon>Eukaryota</taxon>
        <taxon>Fungi</taxon>
        <taxon>Dikarya</taxon>
        <taxon>Basidiomycota</taxon>
        <taxon>Agaricomycotina</taxon>
        <taxon>Agaricomycetes</taxon>
        <taxon>Agaricomycetidae</taxon>
        <taxon>Agaricales</taxon>
        <taxon>Marasmiineae</taxon>
        <taxon>Mycenaceae</taxon>
        <taxon>Mycena</taxon>
    </lineage>
</organism>
<evidence type="ECO:0000313" key="2">
    <source>
        <dbReference type="Proteomes" id="UP001221757"/>
    </source>
</evidence>
<name>A0AAD7GC95_MYCRO</name>
<reference evidence="1" key="1">
    <citation type="submission" date="2023-03" db="EMBL/GenBank/DDBJ databases">
        <title>Massive genome expansion in bonnet fungi (Mycena s.s.) driven by repeated elements and novel gene families across ecological guilds.</title>
        <authorList>
            <consortium name="Lawrence Berkeley National Laboratory"/>
            <person name="Harder C.B."/>
            <person name="Miyauchi S."/>
            <person name="Viragh M."/>
            <person name="Kuo A."/>
            <person name="Thoen E."/>
            <person name="Andreopoulos B."/>
            <person name="Lu D."/>
            <person name="Skrede I."/>
            <person name="Drula E."/>
            <person name="Henrissat B."/>
            <person name="Morin E."/>
            <person name="Kohler A."/>
            <person name="Barry K."/>
            <person name="LaButti K."/>
            <person name="Morin E."/>
            <person name="Salamov A."/>
            <person name="Lipzen A."/>
            <person name="Mereny Z."/>
            <person name="Hegedus B."/>
            <person name="Baldrian P."/>
            <person name="Stursova M."/>
            <person name="Weitz H."/>
            <person name="Taylor A."/>
            <person name="Grigoriev I.V."/>
            <person name="Nagy L.G."/>
            <person name="Martin F."/>
            <person name="Kauserud H."/>
        </authorList>
    </citation>
    <scope>NUCLEOTIDE SEQUENCE</scope>
    <source>
        <strain evidence="1">CBHHK067</strain>
    </source>
</reference>
<gene>
    <name evidence="1" type="ORF">B0H17DRAFT_1205843</name>
</gene>
<comment type="caution">
    <text evidence="1">The sequence shown here is derived from an EMBL/GenBank/DDBJ whole genome shotgun (WGS) entry which is preliminary data.</text>
</comment>